<evidence type="ECO:0000256" key="7">
    <source>
        <dbReference type="ARBA" id="ARBA00023170"/>
    </source>
</evidence>
<dbReference type="GO" id="GO:0015276">
    <property type="term" value="F:ligand-gated monoatomic ion channel activity"/>
    <property type="evidence" value="ECO:0007669"/>
    <property type="project" value="InterPro"/>
</dbReference>
<dbReference type="Pfam" id="PF00060">
    <property type="entry name" value="Lig_chan"/>
    <property type="match status" value="1"/>
</dbReference>
<reference evidence="15" key="1">
    <citation type="submission" date="2021-01" db="EMBL/GenBank/DDBJ databases">
        <authorList>
            <person name="Corre E."/>
            <person name="Pelletier E."/>
            <person name="Niang G."/>
            <person name="Scheremetjew M."/>
            <person name="Finn R."/>
            <person name="Kale V."/>
            <person name="Holt S."/>
            <person name="Cochrane G."/>
            <person name="Meng A."/>
            <person name="Brown T."/>
            <person name="Cohen L."/>
        </authorList>
    </citation>
    <scope>NUCLEOTIDE SEQUENCE</scope>
    <source>
        <strain evidence="15">SAG 11-49</strain>
    </source>
</reference>
<dbReference type="InterPro" id="IPR001320">
    <property type="entry name" value="Iontro_rcpt_C"/>
</dbReference>
<evidence type="ECO:0000256" key="13">
    <source>
        <dbReference type="SAM" id="SignalP"/>
    </source>
</evidence>
<evidence type="ECO:0000256" key="1">
    <source>
        <dbReference type="ARBA" id="ARBA00004141"/>
    </source>
</evidence>
<feature type="chain" id="PRO_5031409574" description="Ionotropic glutamate receptor C-terminal domain-containing protein" evidence="13">
    <location>
        <begin position="28"/>
        <end position="694"/>
    </location>
</feature>
<feature type="domain" description="Ionotropic glutamate receptor C-terminal" evidence="14">
    <location>
        <begin position="164"/>
        <end position="416"/>
    </location>
</feature>
<sequence length="694" mass="74209">MTTTRTKVMYLAGALLCWFCVVNNVAAQTSLESIPHRRVCTSPYWPLADCNSDNMTGGYEIELFRLAAKIAADNGHQEWAPGNWSFVCIDEWDSMLQSLLDPPETRACDVVVAGVSATVDRKGTSSQPGPYKFSYATYRAGRRIMMYHGTKYDIWWWTQHLEPKLWLLFFGTAAVMGIAILLAELPWNSAWQQPQAMLAKASNLQWASAALLVGGGPHLTPRSPGGRIMLLAFGFLVMIVMNLYIAAAAATMLIVATKREQVNDLNDLVNLRVGIFVDDNQEFKRFALNDVVLYAWANQPDEDIMMAQLRSGYVDALVLDAPWVEFMIGTQCDMYSVGDLVLPVDMGFAYASNTPDSDLAVLDGALARLDDSGIMAQLDRDIIRSGQMCTSASTNQLSMVIKLQHVAGLWVILAAAVCLGFGWNLAVWLLRGWQARRALHDSQSASSVHSGKRRASLEDSQTGKSGSSPGLPVANTAASAEEGCLGGGCAPLFGPSPPGASVSDSWVSLADASTVDEAVQVVDARLRHVSNHIKHLPWIISAVMDSKLGSLRQELLSATAAAAAGGVPGGVVQAQASKTRASTQSHYRQPMTTGPASIPSGGQVAGMGSQDSNLGGGLPTVLGSQMAFQLASGGSHRGMEGPATGSQAAASDVQAPVQQQMPEVPQATRSEFVQRAAKRFGLMPDDSGHPNGAH</sequence>
<dbReference type="InterPro" id="IPR015683">
    <property type="entry name" value="Ionotropic_Glu_rcpt"/>
</dbReference>
<evidence type="ECO:0000256" key="10">
    <source>
        <dbReference type="ARBA" id="ARBA00023303"/>
    </source>
</evidence>
<feature type="region of interest" description="Disordered" evidence="11">
    <location>
        <begin position="631"/>
        <end position="666"/>
    </location>
</feature>
<keyword evidence="9" id="KW-1071">Ligand-gated ion channel</keyword>
<feature type="signal peptide" evidence="13">
    <location>
        <begin position="1"/>
        <end position="27"/>
    </location>
</feature>
<feature type="transmembrane region" description="Helical" evidence="12">
    <location>
        <begin position="407"/>
        <end position="430"/>
    </location>
</feature>
<accession>A0A7S0RW36</accession>
<feature type="region of interest" description="Disordered" evidence="11">
    <location>
        <begin position="444"/>
        <end position="473"/>
    </location>
</feature>
<evidence type="ECO:0000256" key="11">
    <source>
        <dbReference type="SAM" id="MobiDB-lite"/>
    </source>
</evidence>
<evidence type="ECO:0000256" key="4">
    <source>
        <dbReference type="ARBA" id="ARBA00022989"/>
    </source>
</evidence>
<gene>
    <name evidence="15" type="ORF">CLEI1391_LOCUS14024</name>
</gene>
<feature type="compositionally biased region" description="Polar residues" evidence="11">
    <location>
        <begin position="458"/>
        <end position="468"/>
    </location>
</feature>
<name>A0A7S0RW36_9CHLO</name>
<evidence type="ECO:0000256" key="8">
    <source>
        <dbReference type="ARBA" id="ARBA00023180"/>
    </source>
</evidence>
<feature type="transmembrane region" description="Helical" evidence="12">
    <location>
        <begin position="165"/>
        <end position="185"/>
    </location>
</feature>
<keyword evidence="8" id="KW-0325">Glycoprotein</keyword>
<keyword evidence="2" id="KW-0813">Transport</keyword>
<keyword evidence="4 12" id="KW-1133">Transmembrane helix</keyword>
<evidence type="ECO:0000313" key="15">
    <source>
        <dbReference type="EMBL" id="CAD8688520.1"/>
    </source>
</evidence>
<dbReference type="PANTHER" id="PTHR18966">
    <property type="entry name" value="IONOTROPIC GLUTAMATE RECEPTOR"/>
    <property type="match status" value="1"/>
</dbReference>
<organism evidence="15">
    <name type="scientific">Chlamydomonas leiostraca</name>
    <dbReference type="NCBI Taxonomy" id="1034604"/>
    <lineage>
        <taxon>Eukaryota</taxon>
        <taxon>Viridiplantae</taxon>
        <taxon>Chlorophyta</taxon>
        <taxon>core chlorophytes</taxon>
        <taxon>Chlorophyceae</taxon>
        <taxon>CS clade</taxon>
        <taxon>Chlamydomonadales</taxon>
        <taxon>Chlamydomonadaceae</taxon>
        <taxon>Chlamydomonas</taxon>
    </lineage>
</organism>
<keyword evidence="10" id="KW-0407">Ion channel</keyword>
<evidence type="ECO:0000256" key="2">
    <source>
        <dbReference type="ARBA" id="ARBA00022448"/>
    </source>
</evidence>
<keyword evidence="13" id="KW-0732">Signal</keyword>
<feature type="region of interest" description="Disordered" evidence="11">
    <location>
        <begin position="581"/>
        <end position="618"/>
    </location>
</feature>
<feature type="compositionally biased region" description="Polar residues" evidence="11">
    <location>
        <begin position="656"/>
        <end position="666"/>
    </location>
</feature>
<evidence type="ECO:0000256" key="6">
    <source>
        <dbReference type="ARBA" id="ARBA00023136"/>
    </source>
</evidence>
<proteinExistence type="predicted"/>
<keyword evidence="6 12" id="KW-0472">Membrane</keyword>
<feature type="compositionally biased region" description="Polar residues" evidence="11">
    <location>
        <begin position="581"/>
        <end position="595"/>
    </location>
</feature>
<keyword evidence="3 12" id="KW-0812">Transmembrane</keyword>
<evidence type="ECO:0000259" key="14">
    <source>
        <dbReference type="Pfam" id="PF00060"/>
    </source>
</evidence>
<evidence type="ECO:0000256" key="9">
    <source>
        <dbReference type="ARBA" id="ARBA00023286"/>
    </source>
</evidence>
<dbReference type="Gene3D" id="1.10.287.70">
    <property type="match status" value="1"/>
</dbReference>
<dbReference type="GO" id="GO:0016020">
    <property type="term" value="C:membrane"/>
    <property type="evidence" value="ECO:0007669"/>
    <property type="project" value="UniProtKB-SubCell"/>
</dbReference>
<dbReference type="EMBL" id="HBFB01024980">
    <property type="protein sequence ID" value="CAD8688520.1"/>
    <property type="molecule type" value="Transcribed_RNA"/>
</dbReference>
<keyword evidence="7" id="KW-0675">Receptor</keyword>
<evidence type="ECO:0000256" key="3">
    <source>
        <dbReference type="ARBA" id="ARBA00022692"/>
    </source>
</evidence>
<evidence type="ECO:0000256" key="5">
    <source>
        <dbReference type="ARBA" id="ARBA00023065"/>
    </source>
</evidence>
<comment type="subcellular location">
    <subcellularLocation>
        <location evidence="1">Membrane</location>
        <topology evidence="1">Multi-pass membrane protein</topology>
    </subcellularLocation>
</comment>
<evidence type="ECO:0000256" key="12">
    <source>
        <dbReference type="SAM" id="Phobius"/>
    </source>
</evidence>
<protein>
    <recommendedName>
        <fullName evidence="14">Ionotropic glutamate receptor C-terminal domain-containing protein</fullName>
    </recommendedName>
</protein>
<feature type="transmembrane region" description="Helical" evidence="12">
    <location>
        <begin position="228"/>
        <end position="255"/>
    </location>
</feature>
<dbReference type="AlphaFoldDB" id="A0A7S0RW36"/>
<keyword evidence="5" id="KW-0406">Ion transport</keyword>
<dbReference type="SUPFAM" id="SSF53850">
    <property type="entry name" value="Periplasmic binding protein-like II"/>
    <property type="match status" value="1"/>
</dbReference>